<dbReference type="Gene3D" id="3.30.9.10">
    <property type="entry name" value="D-Amino Acid Oxidase, subunit A, domain 2"/>
    <property type="match status" value="1"/>
</dbReference>
<gene>
    <name evidence="3" type="ORF">HHL25_01150</name>
</gene>
<sequence length="428" mass="45867">MNPSHFTRPVWRRPAAMPFVDEPLAASERVDLAVIGGGFQGLSTALAAARRGLSVRVIEACAIGEGASGLNGGQVIPGLKQTPEWLIQHFGNARGEALIDFGTHAADAVFGLIENERLDVEYSRAGWIHAAHTATALAALEDKNRQWRERGADVVLLNGAEVALLTGAEGYLGGWLDRRAGTINPLAFAVELARVAAAAGARIATGQTVRKLRREGNAWQLETGAGGTISAGSVVVATNAYSDRLVPGLARSLVPLHSFQIATAPLSPALQERILPHGHAVSDSRRIVTYYRRSPDGRLVLGGRGRMAKPRSEKDWAHLQHAALRLFPMLEGVAIEHRWFGRVAMTLDHLPHIHEPEKGLLAVGGCQGRGVALMTAIGPRLVDYIVGGDPAVLPFPLTPIEPIPFHAFRQIGVGALVTWYRILDGMEG</sequence>
<dbReference type="GO" id="GO:0016491">
    <property type="term" value="F:oxidoreductase activity"/>
    <property type="evidence" value="ECO:0007669"/>
    <property type="project" value="UniProtKB-KW"/>
</dbReference>
<keyword evidence="1" id="KW-0560">Oxidoreductase</keyword>
<dbReference type="PRINTS" id="PR00411">
    <property type="entry name" value="PNDRDTASEI"/>
</dbReference>
<comment type="caution">
    <text evidence="3">The sequence shown here is derived from an EMBL/GenBank/DDBJ whole genome shotgun (WGS) entry which is preliminary data.</text>
</comment>
<dbReference type="AlphaFoldDB" id="A0A7Y0FUG2"/>
<protein>
    <submittedName>
        <fullName evidence="3">FAD-binding oxidoreductase</fullName>
    </submittedName>
</protein>
<evidence type="ECO:0000259" key="2">
    <source>
        <dbReference type="Pfam" id="PF01266"/>
    </source>
</evidence>
<accession>A0A7Y0FUG2</accession>
<dbReference type="Gene3D" id="3.50.50.60">
    <property type="entry name" value="FAD/NAD(P)-binding domain"/>
    <property type="match status" value="1"/>
</dbReference>
<dbReference type="PANTHER" id="PTHR13847:SF281">
    <property type="entry name" value="FAD DEPENDENT OXIDOREDUCTASE DOMAIN-CONTAINING PROTEIN"/>
    <property type="match status" value="1"/>
</dbReference>
<dbReference type="PANTHER" id="PTHR13847">
    <property type="entry name" value="SARCOSINE DEHYDROGENASE-RELATED"/>
    <property type="match status" value="1"/>
</dbReference>
<proteinExistence type="predicted"/>
<dbReference type="InterPro" id="IPR036188">
    <property type="entry name" value="FAD/NAD-bd_sf"/>
</dbReference>
<dbReference type="GO" id="GO:0005737">
    <property type="term" value="C:cytoplasm"/>
    <property type="evidence" value="ECO:0007669"/>
    <property type="project" value="TreeGrafter"/>
</dbReference>
<name>A0A7Y0FUG2_9HYPH</name>
<evidence type="ECO:0000256" key="1">
    <source>
        <dbReference type="ARBA" id="ARBA00023002"/>
    </source>
</evidence>
<evidence type="ECO:0000313" key="4">
    <source>
        <dbReference type="Proteomes" id="UP000541470"/>
    </source>
</evidence>
<dbReference type="Pfam" id="PF01266">
    <property type="entry name" value="DAO"/>
    <property type="match status" value="1"/>
</dbReference>
<keyword evidence="4" id="KW-1185">Reference proteome</keyword>
<dbReference type="EMBL" id="JABBGK010000001">
    <property type="protein sequence ID" value="NML72721.1"/>
    <property type="molecule type" value="Genomic_DNA"/>
</dbReference>
<dbReference type="SUPFAM" id="SSF51905">
    <property type="entry name" value="FAD/NAD(P)-binding domain"/>
    <property type="match status" value="1"/>
</dbReference>
<feature type="domain" description="FAD dependent oxidoreductase" evidence="2">
    <location>
        <begin position="31"/>
        <end position="381"/>
    </location>
</feature>
<reference evidence="3 4" key="1">
    <citation type="submission" date="2020-04" db="EMBL/GenBank/DDBJ databases">
        <title>Rhizobium sp. S-51 isolated from soil.</title>
        <authorList>
            <person name="Dahal R.H."/>
        </authorList>
    </citation>
    <scope>NUCLEOTIDE SEQUENCE [LARGE SCALE GENOMIC DNA]</scope>
    <source>
        <strain evidence="3 4">S-51</strain>
    </source>
</reference>
<evidence type="ECO:0000313" key="3">
    <source>
        <dbReference type="EMBL" id="NML72721.1"/>
    </source>
</evidence>
<dbReference type="Proteomes" id="UP000541470">
    <property type="component" value="Unassembled WGS sequence"/>
</dbReference>
<dbReference type="InterPro" id="IPR006076">
    <property type="entry name" value="FAD-dep_OxRdtase"/>
</dbReference>
<organism evidence="3 4">
    <name type="scientific">Rhizobium terricola</name>
    <dbReference type="NCBI Taxonomy" id="2728849"/>
    <lineage>
        <taxon>Bacteria</taxon>
        <taxon>Pseudomonadati</taxon>
        <taxon>Pseudomonadota</taxon>
        <taxon>Alphaproteobacteria</taxon>
        <taxon>Hyphomicrobiales</taxon>
        <taxon>Rhizobiaceae</taxon>
        <taxon>Rhizobium/Agrobacterium group</taxon>
        <taxon>Rhizobium</taxon>
    </lineage>
</organism>